<dbReference type="InterPro" id="IPR001387">
    <property type="entry name" value="Cro/C1-type_HTH"/>
</dbReference>
<sequence length="133" mass="15407">MKSPGLRIKYIRTEGLGKKLNQEEFASSIYISQSQLSKLENEENDVTEQTAFIIQIIHGYSMSWILKGKGPMNYFGTEIKEENLDLKFEAMNHIYRNISRYPKSKLTIEAYFKLKDNHRSAIDQIVVGLLSDK</sequence>
<protein>
    <submittedName>
        <fullName evidence="2">DNA-binding helix-turn-helix protein</fullName>
    </submittedName>
</protein>
<reference evidence="2 3" key="1">
    <citation type="submission" date="2013-01" db="EMBL/GenBank/DDBJ databases">
        <authorList>
            <person name="Harkins D.M."/>
            <person name="Durkin A.S."/>
            <person name="Brinkac L.M."/>
            <person name="Haft D.H."/>
            <person name="Selengut J.D."/>
            <person name="Sanka R."/>
            <person name="DePew J."/>
            <person name="Purushe J."/>
            <person name="Peacock S.J."/>
            <person name="Thaipadungpanit J."/>
            <person name="Wuthiekanun V.W."/>
            <person name="Day N.P."/>
            <person name="Vinetz J.M."/>
            <person name="Sutton G.G."/>
            <person name="Nierman W.C."/>
            <person name="Fouts D.E."/>
        </authorList>
    </citation>
    <scope>NUCLEOTIDE SEQUENCE [LARGE SCALE GENOMIC DNA]</scope>
    <source>
        <strain evidence="2 3">L0374</strain>
    </source>
</reference>
<dbReference type="AlphaFoldDB" id="M6K834"/>
<dbReference type="SMART" id="SM00530">
    <property type="entry name" value="HTH_XRE"/>
    <property type="match status" value="1"/>
</dbReference>
<keyword evidence="2" id="KW-0238">DNA-binding</keyword>
<name>M6K834_LEPIR</name>
<evidence type="ECO:0000259" key="1">
    <source>
        <dbReference type="PROSITE" id="PS50943"/>
    </source>
</evidence>
<dbReference type="SUPFAM" id="SSF47413">
    <property type="entry name" value="lambda repressor-like DNA-binding domains"/>
    <property type="match status" value="1"/>
</dbReference>
<dbReference type="EMBL" id="AHMZ02000152">
    <property type="protein sequence ID" value="EMN27863.1"/>
    <property type="molecule type" value="Genomic_DNA"/>
</dbReference>
<dbReference type="PROSITE" id="PS50943">
    <property type="entry name" value="HTH_CROC1"/>
    <property type="match status" value="1"/>
</dbReference>
<accession>M6K834</accession>
<dbReference type="InterPro" id="IPR010982">
    <property type="entry name" value="Lambda_DNA-bd_dom_sf"/>
</dbReference>
<dbReference type="Pfam" id="PF01381">
    <property type="entry name" value="HTH_3"/>
    <property type="match status" value="1"/>
</dbReference>
<dbReference type="Proteomes" id="UP000012137">
    <property type="component" value="Unassembled WGS sequence"/>
</dbReference>
<dbReference type="Gene3D" id="1.10.260.40">
    <property type="entry name" value="lambda repressor-like DNA-binding domains"/>
    <property type="match status" value="1"/>
</dbReference>
<dbReference type="CDD" id="cd00093">
    <property type="entry name" value="HTH_XRE"/>
    <property type="match status" value="1"/>
</dbReference>
<evidence type="ECO:0000313" key="3">
    <source>
        <dbReference type="Proteomes" id="UP000012137"/>
    </source>
</evidence>
<gene>
    <name evidence="2" type="ORF">LEP1GSC083_1513</name>
</gene>
<feature type="domain" description="HTH cro/C1-type" evidence="1">
    <location>
        <begin position="18"/>
        <end position="65"/>
    </location>
</feature>
<organism evidence="2 3">
    <name type="scientific">Leptospira interrogans serovar Pyrogenes str. L0374</name>
    <dbReference type="NCBI Taxonomy" id="1049928"/>
    <lineage>
        <taxon>Bacteria</taxon>
        <taxon>Pseudomonadati</taxon>
        <taxon>Spirochaetota</taxon>
        <taxon>Spirochaetia</taxon>
        <taxon>Leptospirales</taxon>
        <taxon>Leptospiraceae</taxon>
        <taxon>Leptospira</taxon>
    </lineage>
</organism>
<proteinExistence type="predicted"/>
<dbReference type="GO" id="GO:0003677">
    <property type="term" value="F:DNA binding"/>
    <property type="evidence" value="ECO:0007669"/>
    <property type="project" value="UniProtKB-KW"/>
</dbReference>
<comment type="caution">
    <text evidence="2">The sequence shown here is derived from an EMBL/GenBank/DDBJ whole genome shotgun (WGS) entry which is preliminary data.</text>
</comment>
<evidence type="ECO:0000313" key="2">
    <source>
        <dbReference type="EMBL" id="EMN27863.1"/>
    </source>
</evidence>